<dbReference type="AlphaFoldDB" id="A0A0D9ZQU7"/>
<organism evidence="1">
    <name type="scientific">Oryza glumipatula</name>
    <dbReference type="NCBI Taxonomy" id="40148"/>
    <lineage>
        <taxon>Eukaryota</taxon>
        <taxon>Viridiplantae</taxon>
        <taxon>Streptophyta</taxon>
        <taxon>Embryophyta</taxon>
        <taxon>Tracheophyta</taxon>
        <taxon>Spermatophyta</taxon>
        <taxon>Magnoliopsida</taxon>
        <taxon>Liliopsida</taxon>
        <taxon>Poales</taxon>
        <taxon>Poaceae</taxon>
        <taxon>BOP clade</taxon>
        <taxon>Oryzoideae</taxon>
        <taxon>Oryzeae</taxon>
        <taxon>Oryzinae</taxon>
        <taxon>Oryza</taxon>
    </lineage>
</organism>
<dbReference type="Proteomes" id="UP000026961">
    <property type="component" value="Chromosome 4"/>
</dbReference>
<accession>A0A0D9ZQU7</accession>
<protein>
    <submittedName>
        <fullName evidence="1">Uncharacterized protein</fullName>
    </submittedName>
</protein>
<proteinExistence type="predicted"/>
<evidence type="ECO:0000313" key="1">
    <source>
        <dbReference type="EnsemblPlants" id="OGLUM04G25560.4"/>
    </source>
</evidence>
<name>A0A0D9ZQU7_9ORYZ</name>
<evidence type="ECO:0000313" key="2">
    <source>
        <dbReference type="Proteomes" id="UP000026961"/>
    </source>
</evidence>
<sequence length="68" mass="8057">MMKYEVECQLYIYWVLTTWLELGHMDCEESISWEEDELGREGEKSCSNGWRMARAGGFFRGEGQQQQL</sequence>
<keyword evidence="2" id="KW-1185">Reference proteome</keyword>
<reference evidence="1" key="2">
    <citation type="submission" date="2018-05" db="EMBL/GenBank/DDBJ databases">
        <title>OgluRS3 (Oryza glumaepatula Reference Sequence Version 3).</title>
        <authorList>
            <person name="Zhang J."/>
            <person name="Kudrna D."/>
            <person name="Lee S."/>
            <person name="Talag J."/>
            <person name="Welchert J."/>
            <person name="Wing R.A."/>
        </authorList>
    </citation>
    <scope>NUCLEOTIDE SEQUENCE [LARGE SCALE GENOMIC DNA]</scope>
</reference>
<dbReference type="HOGENOM" id="CLU_2798073_0_0_1"/>
<dbReference type="Gramene" id="OGLUM04G25560.4">
    <property type="protein sequence ID" value="OGLUM04G25560.4"/>
    <property type="gene ID" value="OGLUM04G25560"/>
</dbReference>
<dbReference type="EnsemblPlants" id="OGLUM04G25560.4">
    <property type="protein sequence ID" value="OGLUM04G25560.4"/>
    <property type="gene ID" value="OGLUM04G25560"/>
</dbReference>
<reference evidence="1" key="1">
    <citation type="submission" date="2015-04" db="UniProtKB">
        <authorList>
            <consortium name="EnsemblPlants"/>
        </authorList>
    </citation>
    <scope>IDENTIFICATION</scope>
</reference>